<name>A0ABS9BKU4_9BACT</name>
<dbReference type="NCBIfam" id="TIGR04183">
    <property type="entry name" value="Por_Secre_tail"/>
    <property type="match status" value="1"/>
</dbReference>
<comment type="caution">
    <text evidence="3">The sequence shown here is derived from an EMBL/GenBank/DDBJ whole genome shotgun (WGS) entry which is preliminary data.</text>
</comment>
<evidence type="ECO:0000313" key="4">
    <source>
        <dbReference type="Proteomes" id="UP001200145"/>
    </source>
</evidence>
<feature type="signal peptide" evidence="1">
    <location>
        <begin position="1"/>
        <end position="20"/>
    </location>
</feature>
<evidence type="ECO:0000256" key="1">
    <source>
        <dbReference type="SAM" id="SignalP"/>
    </source>
</evidence>
<sequence length="503" mass="55658">MIRNLHLLIVFLLAATLVKAQPCTPAGDQTSFGTGNVWIGYAYNNMNFTTYRGFINAGTAGSPNFDLDFGGNNGNFSTNGCNVDRNTFSVRFKLRRNFTNGGYRIVVGGDDGYRFSLDGGATWVINNYTDHPYQTTTYDVVLNGTYDLVIEYYENGGDNRVSFNVSSICMGTEDTSVFGTGNVWNGYVYDGTNFSSYVGRIQNGSAGSPNFDESFGGSNVTLNTSSCATTTETFSVRYRLRKNFLPGTYQFTVGGDDGYRLSLDGGATWIINRWNDQSYNTTISTPVSMDGDYDMVLEYYENGGSNRVSFNMSVITLLPIHLVDFKAVVKNSQPVLNWVITANSTPDFFIVERSTDNRQFSSIGTIEPEMGEGKTRFSFTDKTAKGDQFYYRLKMVDIDRTVTYSKTLTVHLNAASNSNELQVYPTVVTGNQVQVKAGSSHKNVDINLVDLSGRVLIRQHVAQLHSSQPQSIDLSRVRLGKGIYVLKIVSADGMDQTRKIIIP</sequence>
<dbReference type="PROSITE" id="PS51820">
    <property type="entry name" value="PA14"/>
    <property type="match status" value="2"/>
</dbReference>
<evidence type="ECO:0000313" key="3">
    <source>
        <dbReference type="EMBL" id="MCF1716322.1"/>
    </source>
</evidence>
<protein>
    <submittedName>
        <fullName evidence="3">T9SS type A sorting domain-containing protein</fullName>
    </submittedName>
</protein>
<feature type="domain" description="PA14" evidence="2">
    <location>
        <begin position="179"/>
        <end position="333"/>
    </location>
</feature>
<dbReference type="RefSeq" id="WP_234867406.1">
    <property type="nucleotide sequence ID" value="NZ_JAKEVY010000004.1"/>
</dbReference>
<keyword evidence="4" id="KW-1185">Reference proteome</keyword>
<feature type="domain" description="PA14" evidence="2">
    <location>
        <begin position="33"/>
        <end position="181"/>
    </location>
</feature>
<dbReference type="InterPro" id="IPR037524">
    <property type="entry name" value="PA14/GLEYA"/>
</dbReference>
<evidence type="ECO:0000259" key="2">
    <source>
        <dbReference type="PROSITE" id="PS51820"/>
    </source>
</evidence>
<feature type="chain" id="PRO_5045915476" evidence="1">
    <location>
        <begin position="21"/>
        <end position="503"/>
    </location>
</feature>
<dbReference type="SUPFAM" id="SSF56988">
    <property type="entry name" value="Anthrax protective antigen"/>
    <property type="match status" value="1"/>
</dbReference>
<dbReference type="InterPro" id="IPR026444">
    <property type="entry name" value="Secre_tail"/>
</dbReference>
<organism evidence="3 4">
    <name type="scientific">Flavihumibacter fluminis</name>
    <dbReference type="NCBI Taxonomy" id="2909236"/>
    <lineage>
        <taxon>Bacteria</taxon>
        <taxon>Pseudomonadati</taxon>
        <taxon>Bacteroidota</taxon>
        <taxon>Chitinophagia</taxon>
        <taxon>Chitinophagales</taxon>
        <taxon>Chitinophagaceae</taxon>
        <taxon>Flavihumibacter</taxon>
    </lineage>
</organism>
<dbReference type="InterPro" id="IPR013783">
    <property type="entry name" value="Ig-like_fold"/>
</dbReference>
<dbReference type="Gene3D" id="2.60.40.10">
    <property type="entry name" value="Immunoglobulins"/>
    <property type="match status" value="1"/>
</dbReference>
<dbReference type="Proteomes" id="UP001200145">
    <property type="component" value="Unassembled WGS sequence"/>
</dbReference>
<gene>
    <name evidence="3" type="ORF">L0U88_16890</name>
</gene>
<dbReference type="EMBL" id="JAKEVY010000004">
    <property type="protein sequence ID" value="MCF1716322.1"/>
    <property type="molecule type" value="Genomic_DNA"/>
</dbReference>
<reference evidence="3 4" key="1">
    <citation type="submission" date="2022-01" db="EMBL/GenBank/DDBJ databases">
        <title>Flavihumibacter sp. nov., isolated from sediment of a river.</title>
        <authorList>
            <person name="Liu H."/>
        </authorList>
    </citation>
    <scope>NUCLEOTIDE SEQUENCE [LARGE SCALE GENOMIC DNA]</scope>
    <source>
        <strain evidence="3 4">RY-1</strain>
    </source>
</reference>
<dbReference type="Pfam" id="PF18962">
    <property type="entry name" value="Por_Secre_tail"/>
    <property type="match status" value="1"/>
</dbReference>
<accession>A0ABS9BKU4</accession>
<proteinExistence type="predicted"/>
<keyword evidence="1" id="KW-0732">Signal</keyword>